<gene>
    <name evidence="3" type="ORF">TTHERM_01035560</name>
</gene>
<dbReference type="eggNOG" id="ENOG502SPUI">
    <property type="taxonomic scope" value="Eukaryota"/>
</dbReference>
<keyword evidence="4" id="KW-1185">Reference proteome</keyword>
<keyword evidence="1" id="KW-0175">Coiled coil</keyword>
<dbReference type="AlphaFoldDB" id="Q24IA4"/>
<evidence type="ECO:0000256" key="2">
    <source>
        <dbReference type="SAM" id="MobiDB-lite"/>
    </source>
</evidence>
<organism evidence="3 4">
    <name type="scientific">Tetrahymena thermophila (strain SB210)</name>
    <dbReference type="NCBI Taxonomy" id="312017"/>
    <lineage>
        <taxon>Eukaryota</taxon>
        <taxon>Sar</taxon>
        <taxon>Alveolata</taxon>
        <taxon>Ciliophora</taxon>
        <taxon>Intramacronucleata</taxon>
        <taxon>Oligohymenophorea</taxon>
        <taxon>Hymenostomatida</taxon>
        <taxon>Tetrahymenina</taxon>
        <taxon>Tetrahymenidae</taxon>
        <taxon>Tetrahymena</taxon>
    </lineage>
</organism>
<feature type="coiled-coil region" evidence="1">
    <location>
        <begin position="348"/>
        <end position="397"/>
    </location>
</feature>
<dbReference type="KEGG" id="tet:TTHERM_01035560"/>
<reference evidence="4" key="1">
    <citation type="journal article" date="2006" name="PLoS Biol.">
        <title>Macronuclear genome sequence of the ciliate Tetrahymena thermophila, a model eukaryote.</title>
        <authorList>
            <person name="Eisen J.A."/>
            <person name="Coyne R.S."/>
            <person name="Wu M."/>
            <person name="Wu D."/>
            <person name="Thiagarajan M."/>
            <person name="Wortman J.R."/>
            <person name="Badger J.H."/>
            <person name="Ren Q."/>
            <person name="Amedeo P."/>
            <person name="Jones K.M."/>
            <person name="Tallon L.J."/>
            <person name="Delcher A.L."/>
            <person name="Salzberg S.L."/>
            <person name="Silva J.C."/>
            <person name="Haas B.J."/>
            <person name="Majoros W.H."/>
            <person name="Farzad M."/>
            <person name="Carlton J.M."/>
            <person name="Smith R.K. Jr."/>
            <person name="Garg J."/>
            <person name="Pearlman R.E."/>
            <person name="Karrer K.M."/>
            <person name="Sun L."/>
            <person name="Manning G."/>
            <person name="Elde N.C."/>
            <person name="Turkewitz A.P."/>
            <person name="Asai D.J."/>
            <person name="Wilkes D.E."/>
            <person name="Wang Y."/>
            <person name="Cai H."/>
            <person name="Collins K."/>
            <person name="Stewart B.A."/>
            <person name="Lee S.R."/>
            <person name="Wilamowska K."/>
            <person name="Weinberg Z."/>
            <person name="Ruzzo W.L."/>
            <person name="Wloga D."/>
            <person name="Gaertig J."/>
            <person name="Frankel J."/>
            <person name="Tsao C.-C."/>
            <person name="Gorovsky M.A."/>
            <person name="Keeling P.J."/>
            <person name="Waller R.F."/>
            <person name="Patron N.J."/>
            <person name="Cherry J.M."/>
            <person name="Stover N.A."/>
            <person name="Krieger C.J."/>
            <person name="del Toro C."/>
            <person name="Ryder H.F."/>
            <person name="Williamson S.C."/>
            <person name="Barbeau R.A."/>
            <person name="Hamilton E.P."/>
            <person name="Orias E."/>
        </authorList>
    </citation>
    <scope>NUCLEOTIDE SEQUENCE [LARGE SCALE GENOMIC DNA]</scope>
    <source>
        <strain evidence="4">SB210</strain>
    </source>
</reference>
<dbReference type="EMBL" id="GG662225">
    <property type="protein sequence ID" value="EAS07493.3"/>
    <property type="molecule type" value="Genomic_DNA"/>
</dbReference>
<dbReference type="GeneID" id="7836163"/>
<feature type="coiled-coil region" evidence="1">
    <location>
        <begin position="216"/>
        <end position="250"/>
    </location>
</feature>
<name>Q24IA4_TETTS</name>
<proteinExistence type="predicted"/>
<protein>
    <submittedName>
        <fullName evidence="3">Uncharacterized protein</fullName>
    </submittedName>
</protein>
<evidence type="ECO:0000256" key="1">
    <source>
        <dbReference type="SAM" id="Coils"/>
    </source>
</evidence>
<accession>Q24IA4</accession>
<feature type="coiled-coil region" evidence="1">
    <location>
        <begin position="30"/>
        <end position="67"/>
    </location>
</feature>
<feature type="coiled-coil region" evidence="1">
    <location>
        <begin position="112"/>
        <end position="185"/>
    </location>
</feature>
<evidence type="ECO:0000313" key="4">
    <source>
        <dbReference type="Proteomes" id="UP000009168"/>
    </source>
</evidence>
<feature type="region of interest" description="Disordered" evidence="2">
    <location>
        <begin position="72"/>
        <end position="105"/>
    </location>
</feature>
<evidence type="ECO:0000313" key="3">
    <source>
        <dbReference type="EMBL" id="EAS07493.3"/>
    </source>
</evidence>
<sequence length="652" mass="75347">MDVSASTSMYPKQDTYEQYTQASNLKSSNLNRKSTKIEYLSQENIQLKEEIQELQNMLRLNKEALKIAVNGVGNTSPGSDNLQVQSTKVKTTDSRGGQSQSGDNPKALNMVLHALYEENSVLSRKIEKLTEERNIAQSKAFINEQISEASQKHERELIIELEEKVQRLTQKLRESEKTIHQLERCTPEYDEEAGIVIKYRDVISVNEQTKVMHDEMEKLNAIIAKQKKSIDELKSDRQDLLRLNMSLSQEVVKLKTALQASHTSGRMNFDAISGPAPNAQMLINFHQKLAKNPDDSDEEAEDYSFDQLPDKCEKKVQEKSPMATGEENKVNAPKMAIPILNLAKAKQIMELNAKKSTQQQQLKEAQQGNIQLYIEKIKKLEKDIDIARRNLSREMLLNKTLTIQNESLKRQTLELESTNEILINSHQLFEEKWTKIVNAFEFYKEYYRKHVEMISSRKSPQSPNRSILQSDNDNSYDAERIMKIKNQQQNICLSQIQRMPSQIQKSLMQVNQDDYKFEVERKQQLIIDGAYSKQDAKDFMVSMAKDLYQQLEKNKFDKLAENHHPEMNEFPAKAINALKNTASTASSQRKLKRCFSNTLDYVNQQKFQDELQQMMEVQQNIKSQNDKSSILFLQYNQKQKDISDIKIVNAVN</sequence>
<dbReference type="RefSeq" id="XP_001027735.3">
    <property type="nucleotide sequence ID" value="XM_001027735.3"/>
</dbReference>
<feature type="compositionally biased region" description="Polar residues" evidence="2">
    <location>
        <begin position="72"/>
        <end position="103"/>
    </location>
</feature>
<dbReference type="Proteomes" id="UP000009168">
    <property type="component" value="Unassembled WGS sequence"/>
</dbReference>
<dbReference type="InParanoid" id="Q24IA4"/>
<dbReference type="OrthoDB" id="298151at2759"/>
<dbReference type="HOGENOM" id="CLU_563193_0_0_1"/>